<feature type="region of interest" description="Disordered" evidence="2">
    <location>
        <begin position="859"/>
        <end position="902"/>
    </location>
</feature>
<feature type="coiled-coil region" evidence="1">
    <location>
        <begin position="560"/>
        <end position="770"/>
    </location>
</feature>
<dbReference type="OrthoDB" id="5569734at2759"/>
<feature type="region of interest" description="Disordered" evidence="2">
    <location>
        <begin position="1"/>
        <end position="82"/>
    </location>
</feature>
<evidence type="ECO:0000256" key="2">
    <source>
        <dbReference type="SAM" id="MobiDB-lite"/>
    </source>
</evidence>
<feature type="compositionally biased region" description="Basic and acidic residues" evidence="2">
    <location>
        <begin position="395"/>
        <end position="404"/>
    </location>
</feature>
<keyword evidence="4" id="KW-1185">Reference proteome</keyword>
<evidence type="ECO:0000256" key="1">
    <source>
        <dbReference type="SAM" id="Coils"/>
    </source>
</evidence>
<evidence type="ECO:0000313" key="4">
    <source>
        <dbReference type="Proteomes" id="UP001139887"/>
    </source>
</evidence>
<feature type="compositionally biased region" description="Basic and acidic residues" evidence="2">
    <location>
        <begin position="174"/>
        <end position="185"/>
    </location>
</feature>
<dbReference type="AlphaFoldDB" id="A0A9W8LZS4"/>
<name>A0A9W8LZS4_9FUNG</name>
<feature type="region of interest" description="Disordered" evidence="2">
    <location>
        <begin position="785"/>
        <end position="807"/>
    </location>
</feature>
<feature type="compositionally biased region" description="Acidic residues" evidence="2">
    <location>
        <begin position="323"/>
        <end position="335"/>
    </location>
</feature>
<feature type="compositionally biased region" description="Polar residues" evidence="2">
    <location>
        <begin position="430"/>
        <end position="458"/>
    </location>
</feature>
<feature type="compositionally biased region" description="Polar residues" evidence="2">
    <location>
        <begin position="37"/>
        <end position="80"/>
    </location>
</feature>
<dbReference type="Gene3D" id="1.20.5.1000">
    <property type="entry name" value="arf6 gtpase in complex with a specific effector, jip4"/>
    <property type="match status" value="1"/>
</dbReference>
<feature type="compositionally biased region" description="Polar residues" evidence="2">
    <location>
        <begin position="269"/>
        <end position="293"/>
    </location>
</feature>
<accession>A0A9W8LZS4</accession>
<gene>
    <name evidence="3" type="ORF">IWW36_003429</name>
</gene>
<feature type="compositionally biased region" description="Polar residues" evidence="2">
    <location>
        <begin position="487"/>
        <end position="515"/>
    </location>
</feature>
<reference evidence="3" key="1">
    <citation type="submission" date="2022-07" db="EMBL/GenBank/DDBJ databases">
        <title>Phylogenomic reconstructions and comparative analyses of Kickxellomycotina fungi.</title>
        <authorList>
            <person name="Reynolds N.K."/>
            <person name="Stajich J.E."/>
            <person name="Barry K."/>
            <person name="Grigoriev I.V."/>
            <person name="Crous P."/>
            <person name="Smith M.E."/>
        </authorList>
    </citation>
    <scope>NUCLEOTIDE SEQUENCE</scope>
    <source>
        <strain evidence="3">NRRL 1566</strain>
    </source>
</reference>
<feature type="region of interest" description="Disordered" evidence="2">
    <location>
        <begin position="373"/>
        <end position="515"/>
    </location>
</feature>
<feature type="non-terminal residue" evidence="3">
    <location>
        <position position="902"/>
    </location>
</feature>
<evidence type="ECO:0000313" key="3">
    <source>
        <dbReference type="EMBL" id="KAJ2848225.1"/>
    </source>
</evidence>
<organism evidence="3 4">
    <name type="scientific">Coemansia brasiliensis</name>
    <dbReference type="NCBI Taxonomy" id="2650707"/>
    <lineage>
        <taxon>Eukaryota</taxon>
        <taxon>Fungi</taxon>
        <taxon>Fungi incertae sedis</taxon>
        <taxon>Zoopagomycota</taxon>
        <taxon>Kickxellomycotina</taxon>
        <taxon>Kickxellomycetes</taxon>
        <taxon>Kickxellales</taxon>
        <taxon>Kickxellaceae</taxon>
        <taxon>Coemansia</taxon>
    </lineage>
</organism>
<feature type="compositionally biased region" description="Basic and acidic residues" evidence="2">
    <location>
        <begin position="879"/>
        <end position="902"/>
    </location>
</feature>
<feature type="region of interest" description="Disordered" evidence="2">
    <location>
        <begin position="174"/>
        <end position="356"/>
    </location>
</feature>
<feature type="compositionally biased region" description="Low complexity" evidence="2">
    <location>
        <begin position="408"/>
        <end position="421"/>
    </location>
</feature>
<dbReference type="EMBL" id="JANBUW010000196">
    <property type="protein sequence ID" value="KAJ2848225.1"/>
    <property type="molecule type" value="Genomic_DNA"/>
</dbReference>
<keyword evidence="1" id="KW-0175">Coiled coil</keyword>
<protein>
    <submittedName>
        <fullName evidence="3">Uncharacterized protein</fullName>
    </submittedName>
</protein>
<proteinExistence type="predicted"/>
<sequence length="902" mass="100768">MEDSDDFQYDSVVSDPNVYSGIFNSNVPDKSSMPADKSSTGNTILTPSTNAAPAENENTQTSIPSDSMPSLAVSTPTSERFQQEYEREMRDHGHFDSQQSQFGLKSGMYFNGSESDIAEKLNGDVVFNGKWSTIGEPNKGKHGRRASYSTVDDITLDIQSVANSSDVTLSRLIRESSTDDDEKRVRLQSKFAKASESAAERHPPSAPTTPVIERKQIDSALVTPKMTRASSDGSVLHSAPGEGRILRSALRGSRSTGPHPGSVQFDEASISTPRKVSFAGLQSMSSPENSETASTDKDESIEFGPAPKQSDGEEASLDTQPLDADEIKEPDENEQQDQPTERASSPYRAGGLDSITGVGVGMSMFRKFAGWSRNHLSQRPSSPAAVADTVATDSKNQESERAETPMHSQSSSQTASTVSSVRTEPMRSEILSNITTPVSSRNSTESSLSQTTPRNRPSSAKRGLHTPSRSVNPLTRHLALKAIRSAPPTQRSQLLSRSEEPSPTNRGQSNASSLIGSSFDEDSAFMDVSALEKQFAGFANRLKQDAAAVHADVLESEEAWAEMQTELNRVQMQLTQAEAARDFLQQRAYSSDQERAEWEQERQQLLDDKEELQMAVDQWRKRIGDAEKERQGMWSEDMHSRERLLETIADLEEQLRTKEQSHRKAQAEWNALRDDMAREVDALLIDYDRLDTEKQDLQTEYDRVFAESHQLQNEYDRMDSENRQLQADVHELHERLADEKEQAAQQQQKLDELGAQINEYEQTNKQLREKLDEAHSPRNESQFFTTAINETMLPPSPKTEPSSKPSDDVVSKLKQQLQSMSKDYELLTGSLRDAVEAKQEYKEQITSLTRETETLRSQAAELQAKLNKAEQPASDTELEQLREREEQLQRELRECEDARDAL</sequence>
<dbReference type="Proteomes" id="UP001139887">
    <property type="component" value="Unassembled WGS sequence"/>
</dbReference>
<comment type="caution">
    <text evidence="3">The sequence shown here is derived from an EMBL/GenBank/DDBJ whole genome shotgun (WGS) entry which is preliminary data.</text>
</comment>